<dbReference type="EMBL" id="CM047746">
    <property type="protein sequence ID" value="KAJ0020349.1"/>
    <property type="molecule type" value="Genomic_DNA"/>
</dbReference>
<comment type="caution">
    <text evidence="1">The sequence shown here is derived from an EMBL/GenBank/DDBJ whole genome shotgun (WGS) entry which is preliminary data.</text>
</comment>
<accession>A0ACC0XM30</accession>
<organism evidence="1 2">
    <name type="scientific">Pistacia integerrima</name>
    <dbReference type="NCBI Taxonomy" id="434235"/>
    <lineage>
        <taxon>Eukaryota</taxon>
        <taxon>Viridiplantae</taxon>
        <taxon>Streptophyta</taxon>
        <taxon>Embryophyta</taxon>
        <taxon>Tracheophyta</taxon>
        <taxon>Spermatophyta</taxon>
        <taxon>Magnoliopsida</taxon>
        <taxon>eudicotyledons</taxon>
        <taxon>Gunneridae</taxon>
        <taxon>Pentapetalae</taxon>
        <taxon>rosids</taxon>
        <taxon>malvids</taxon>
        <taxon>Sapindales</taxon>
        <taxon>Anacardiaceae</taxon>
        <taxon>Pistacia</taxon>
    </lineage>
</organism>
<proteinExistence type="predicted"/>
<protein>
    <submittedName>
        <fullName evidence="1">Uncharacterized protein</fullName>
    </submittedName>
</protein>
<sequence length="290" mass="34326">MKYKTKLPRCICNFEFCLGVSSGYLIMLSLKTKDVSRDYLWVINPFTGHQILFPRMPWTPHCVKDYHDPGFFHSIFASFRSEGQDFLIMILDKYCLSLQFCISRDNKWKEYSYFGKGWHILDMAVFDGRIYVINSLSQIGIFNLRSCDLRFLKLKLAPRFLSCCYNWIRFVVSNDHLFVFVSNIVYRIDLSRMEWVKVYNLGDQALFLGHGDMMCSKVINPSKWGGESYNQYNLLSSQRYRYIELFPYNHKELQKTITVYLPLQGFGKGYASPKIYSWYFLNQSSSILRM</sequence>
<evidence type="ECO:0000313" key="2">
    <source>
        <dbReference type="Proteomes" id="UP001163603"/>
    </source>
</evidence>
<keyword evidence="2" id="KW-1185">Reference proteome</keyword>
<gene>
    <name evidence="1" type="ORF">Pint_31187</name>
</gene>
<name>A0ACC0XM30_9ROSI</name>
<evidence type="ECO:0000313" key="1">
    <source>
        <dbReference type="EMBL" id="KAJ0020349.1"/>
    </source>
</evidence>
<dbReference type="Proteomes" id="UP001163603">
    <property type="component" value="Chromosome 11"/>
</dbReference>
<reference evidence="2" key="1">
    <citation type="journal article" date="2023" name="G3 (Bethesda)">
        <title>Genome assembly and association tests identify interacting loci associated with vigor, precocity, and sex in interspecific pistachio rootstocks.</title>
        <authorList>
            <person name="Palmer W."/>
            <person name="Jacygrad E."/>
            <person name="Sagayaradj S."/>
            <person name="Cavanaugh K."/>
            <person name="Han R."/>
            <person name="Bertier L."/>
            <person name="Beede B."/>
            <person name="Kafkas S."/>
            <person name="Golino D."/>
            <person name="Preece J."/>
            <person name="Michelmore R."/>
        </authorList>
    </citation>
    <scope>NUCLEOTIDE SEQUENCE [LARGE SCALE GENOMIC DNA]</scope>
</reference>